<dbReference type="RefSeq" id="XP_041560280.1">
    <property type="nucleotide sequence ID" value="XM_041694451.1"/>
</dbReference>
<feature type="compositionally biased region" description="Low complexity" evidence="1">
    <location>
        <begin position="48"/>
        <end position="67"/>
    </location>
</feature>
<dbReference type="GO" id="GO:0042149">
    <property type="term" value="P:cellular response to glucose starvation"/>
    <property type="evidence" value="ECO:0007669"/>
    <property type="project" value="TreeGrafter"/>
</dbReference>
<reference evidence="3" key="2">
    <citation type="submission" date="2021-02" db="EMBL/GenBank/DDBJ databases">
        <title>Aspergillus puulaauensis MK2 genome sequence.</title>
        <authorList>
            <person name="Futagami T."/>
            <person name="Mori K."/>
            <person name="Kadooka C."/>
            <person name="Tanaka T."/>
        </authorList>
    </citation>
    <scope>NUCLEOTIDE SEQUENCE</scope>
    <source>
        <strain evidence="3">MK2</strain>
    </source>
</reference>
<dbReference type="Proteomes" id="UP000654913">
    <property type="component" value="Chromosome 6"/>
</dbReference>
<keyword evidence="4" id="KW-1185">Reference proteome</keyword>
<gene>
    <name evidence="3" type="ORF">APUU_61142A</name>
</gene>
<dbReference type="GO" id="GO:0005773">
    <property type="term" value="C:vacuole"/>
    <property type="evidence" value="ECO:0007669"/>
    <property type="project" value="GOC"/>
</dbReference>
<dbReference type="InterPro" id="IPR052292">
    <property type="entry name" value="Glucose_repression_reg"/>
</dbReference>
<dbReference type="EMBL" id="AP024448">
    <property type="protein sequence ID" value="BCS28094.1"/>
    <property type="molecule type" value="Genomic_DNA"/>
</dbReference>
<protein>
    <recommendedName>
        <fullName evidence="2">Nitrogen regulatory protein areA GATA-like domain-containing protein</fullName>
    </recommendedName>
</protein>
<evidence type="ECO:0000256" key="1">
    <source>
        <dbReference type="SAM" id="MobiDB-lite"/>
    </source>
</evidence>
<feature type="region of interest" description="Disordered" evidence="1">
    <location>
        <begin position="364"/>
        <end position="393"/>
    </location>
</feature>
<dbReference type="KEGG" id="apuu:APUU_61142A"/>
<proteinExistence type="predicted"/>
<feature type="compositionally biased region" description="Polar residues" evidence="1">
    <location>
        <begin position="99"/>
        <end position="112"/>
    </location>
</feature>
<feature type="region of interest" description="Disordered" evidence="1">
    <location>
        <begin position="99"/>
        <end position="138"/>
    </location>
</feature>
<feature type="region of interest" description="Disordered" evidence="1">
    <location>
        <begin position="275"/>
        <end position="302"/>
    </location>
</feature>
<name>A0A7R7XWI6_9EURO</name>
<feature type="region of interest" description="Disordered" evidence="1">
    <location>
        <begin position="1"/>
        <end position="69"/>
    </location>
</feature>
<dbReference type="AlphaFoldDB" id="A0A7R7XWI6"/>
<dbReference type="InterPro" id="IPR013860">
    <property type="entry name" value="AreA_GATA"/>
</dbReference>
<sequence>MPLSSADSHSRFSPVSVRRHITQGYSLEHPDDMMTEPLPNSYSSDHQSPTTSSIASLSPSSPDLAPAVLQNLPSTCTGSISFNGPDGQDNELVPTYNSVFFSGETGTPSDPSVNPPADFPRSSLQIPAADDSSVEEEPSRHVDYLSHEWIEEDIWASWRYVVLHRERYKNSVRLENASWRTWTKLRHNLGTISPDALNWLKDCDVTWLYGPLKTSHARVKPLTVSPRPSYSESPSLCPDRKSILKKRTASETILQRSLSRHTLLQHVGAILKAQEAERSRNRPGIGNHLSPFEPTIEKPGTPRARFATNISRSGADLPSEKRHIHFNKEVLQCITVEKEEEKGWLEVGGESSWDDSYIVKPAAPTPPRSFGGENKTIARLPPTTLKHHGDAPEPQPSSIMSCWSWKNYIPGYQQYLSSFGEP</sequence>
<dbReference type="GeneID" id="64978091"/>
<accession>A0A7R7XWI6</accession>
<feature type="compositionally biased region" description="Polar residues" evidence="1">
    <location>
        <begin position="38"/>
        <end position="47"/>
    </location>
</feature>
<organism evidence="3 4">
    <name type="scientific">Aspergillus puulaauensis</name>
    <dbReference type="NCBI Taxonomy" id="1220207"/>
    <lineage>
        <taxon>Eukaryota</taxon>
        <taxon>Fungi</taxon>
        <taxon>Dikarya</taxon>
        <taxon>Ascomycota</taxon>
        <taxon>Pezizomycotina</taxon>
        <taxon>Eurotiomycetes</taxon>
        <taxon>Eurotiomycetidae</taxon>
        <taxon>Eurotiales</taxon>
        <taxon>Aspergillaceae</taxon>
        <taxon>Aspergillus</taxon>
    </lineage>
</organism>
<evidence type="ECO:0000313" key="3">
    <source>
        <dbReference type="EMBL" id="BCS28094.1"/>
    </source>
</evidence>
<evidence type="ECO:0000259" key="2">
    <source>
        <dbReference type="Pfam" id="PF08550"/>
    </source>
</evidence>
<dbReference type="PANTHER" id="PTHR28051">
    <property type="entry name" value="PROTEIN MTL1-RELATED"/>
    <property type="match status" value="1"/>
</dbReference>
<dbReference type="Pfam" id="PF08550">
    <property type="entry name" value="GATA_AreA"/>
    <property type="match status" value="1"/>
</dbReference>
<feature type="domain" description="Nitrogen regulatory protein areA GATA-like" evidence="2">
    <location>
        <begin position="157"/>
        <end position="184"/>
    </location>
</feature>
<dbReference type="OrthoDB" id="5563539at2759"/>
<reference evidence="3" key="1">
    <citation type="submission" date="2021-01" db="EMBL/GenBank/DDBJ databases">
        <authorList>
            <consortium name="Aspergillus puulaauensis MK2 genome sequencing consortium"/>
            <person name="Kazuki M."/>
            <person name="Futagami T."/>
        </authorList>
    </citation>
    <scope>NUCLEOTIDE SEQUENCE</scope>
    <source>
        <strain evidence="3">MK2</strain>
    </source>
</reference>
<dbReference type="GO" id="GO:0007039">
    <property type="term" value="P:protein catabolic process in the vacuole"/>
    <property type="evidence" value="ECO:0007669"/>
    <property type="project" value="TreeGrafter"/>
</dbReference>
<dbReference type="PANTHER" id="PTHR28051:SF1">
    <property type="entry name" value="PROTEIN MTL1-RELATED"/>
    <property type="match status" value="1"/>
</dbReference>
<feature type="compositionally biased region" description="Polar residues" evidence="1">
    <location>
        <begin position="1"/>
        <end position="13"/>
    </location>
</feature>
<evidence type="ECO:0000313" key="4">
    <source>
        <dbReference type="Proteomes" id="UP000654913"/>
    </source>
</evidence>